<dbReference type="EMBL" id="CP000910">
    <property type="protein sequence ID" value="ABY22623.1"/>
    <property type="molecule type" value="Genomic_DNA"/>
</dbReference>
<keyword evidence="1" id="KW-0805">Transcription regulation</keyword>
<dbReference type="HOGENOM" id="CLU_088572_1_0_11"/>
<dbReference type="Pfam" id="PF00440">
    <property type="entry name" value="TetR_N"/>
    <property type="match status" value="1"/>
</dbReference>
<evidence type="ECO:0000256" key="4">
    <source>
        <dbReference type="PROSITE-ProRule" id="PRU00335"/>
    </source>
</evidence>
<dbReference type="STRING" id="288705.RSal33209_0880"/>
<dbReference type="InterPro" id="IPR050109">
    <property type="entry name" value="HTH-type_TetR-like_transc_reg"/>
</dbReference>
<evidence type="ECO:0000313" key="6">
    <source>
        <dbReference type="EMBL" id="ABY22623.1"/>
    </source>
</evidence>
<dbReference type="PANTHER" id="PTHR30055">
    <property type="entry name" value="HTH-TYPE TRANSCRIPTIONAL REGULATOR RUTR"/>
    <property type="match status" value="1"/>
</dbReference>
<gene>
    <name evidence="6" type="ordered locus">RSal33209_0880</name>
</gene>
<dbReference type="SUPFAM" id="SSF48498">
    <property type="entry name" value="Tetracyclin repressor-like, C-terminal domain"/>
    <property type="match status" value="1"/>
</dbReference>
<evidence type="ECO:0000256" key="2">
    <source>
        <dbReference type="ARBA" id="ARBA00023125"/>
    </source>
</evidence>
<organism evidence="6 7">
    <name type="scientific">Renibacterium salmoninarum (strain ATCC 33209 / DSM 20767 / JCM 11484 / NBRC 15589 / NCIMB 2235)</name>
    <dbReference type="NCBI Taxonomy" id="288705"/>
    <lineage>
        <taxon>Bacteria</taxon>
        <taxon>Bacillati</taxon>
        <taxon>Actinomycetota</taxon>
        <taxon>Actinomycetes</taxon>
        <taxon>Micrococcales</taxon>
        <taxon>Micrococcaceae</taxon>
        <taxon>Renibacterium</taxon>
    </lineage>
</organism>
<keyword evidence="2 4" id="KW-0238">DNA-binding</keyword>
<accession>A9WQM4</accession>
<dbReference type="SUPFAM" id="SSF46689">
    <property type="entry name" value="Homeodomain-like"/>
    <property type="match status" value="1"/>
</dbReference>
<proteinExistence type="predicted"/>
<feature type="domain" description="HTH tetR-type" evidence="5">
    <location>
        <begin position="63"/>
        <end position="123"/>
    </location>
</feature>
<keyword evidence="7" id="KW-1185">Reference proteome</keyword>
<evidence type="ECO:0000256" key="3">
    <source>
        <dbReference type="ARBA" id="ARBA00023163"/>
    </source>
</evidence>
<dbReference type="InterPro" id="IPR009057">
    <property type="entry name" value="Homeodomain-like_sf"/>
</dbReference>
<dbReference type="AlphaFoldDB" id="A9WQM4"/>
<dbReference type="Proteomes" id="UP000002007">
    <property type="component" value="Chromosome"/>
</dbReference>
<evidence type="ECO:0000313" key="7">
    <source>
        <dbReference type="Proteomes" id="UP000002007"/>
    </source>
</evidence>
<dbReference type="KEGG" id="rsa:RSal33209_0880"/>
<dbReference type="Gene3D" id="1.10.357.10">
    <property type="entry name" value="Tetracycline Repressor, domain 2"/>
    <property type="match status" value="1"/>
</dbReference>
<dbReference type="InterPro" id="IPR041484">
    <property type="entry name" value="TetR_C_25"/>
</dbReference>
<feature type="DNA-binding region" description="H-T-H motif" evidence="4">
    <location>
        <begin position="86"/>
        <end position="105"/>
    </location>
</feature>
<dbReference type="eggNOG" id="COG1309">
    <property type="taxonomic scope" value="Bacteria"/>
</dbReference>
<dbReference type="InterPro" id="IPR036271">
    <property type="entry name" value="Tet_transcr_reg_TetR-rel_C_sf"/>
</dbReference>
<name>A9WQM4_RENSM</name>
<dbReference type="GO" id="GO:0003700">
    <property type="term" value="F:DNA-binding transcription factor activity"/>
    <property type="evidence" value="ECO:0007669"/>
    <property type="project" value="TreeGrafter"/>
</dbReference>
<dbReference type="InterPro" id="IPR001647">
    <property type="entry name" value="HTH_TetR"/>
</dbReference>
<reference evidence="7" key="1">
    <citation type="journal article" date="2008" name="J. Bacteriol.">
        <title>Genome sequence of the fish pathogen Renibacterium salmoninarum suggests reductive evolution away from an environmental Arthrobacter ancestor.</title>
        <authorList>
            <person name="Wiens G.D."/>
            <person name="Rockey D.D."/>
            <person name="Wu Z."/>
            <person name="Chang J."/>
            <person name="Levy R."/>
            <person name="Crane S."/>
            <person name="Chen D.S."/>
            <person name="Capri G.R."/>
            <person name="Burnett J.R."/>
            <person name="Sudheesh P.S."/>
            <person name="Schipma M.J."/>
            <person name="Burd H."/>
            <person name="Bhattacharyya A."/>
            <person name="Rhodes L.D."/>
            <person name="Kaul R."/>
            <person name="Strom M.S."/>
        </authorList>
    </citation>
    <scope>NUCLEOTIDE SEQUENCE [LARGE SCALE GENOMIC DNA]</scope>
    <source>
        <strain evidence="7">ATCC 33209 / DSM 20767 / JCM 11484 / NBRC 15589 / NCIMB 2235</strain>
    </source>
</reference>
<protein>
    <submittedName>
        <fullName evidence="6">Transcriptional regulator, TetR family</fullName>
    </submittedName>
</protein>
<dbReference type="PRINTS" id="PR00455">
    <property type="entry name" value="HTHTETR"/>
</dbReference>
<sequence>MACVRAGASPNEVLHIQGDREIHVASNDPASRIRKGVLRVAEHAFSILNMRSTYTPRPPGEDLNTPAKIRDAAIHLFVQGGFRKTSVRGIASAAGVSPGLVIHHFGSKDKLRAICDDYVLSALLARANAKTNPAGLQGLIREYLADPAEYNDSVGYLGKAIAEDSPAGRKFMDIMTDETEAILKAGMADGTMREISDVRVTAAMLVMTSMSMLTMPAYLGRALGFDEFSPDMMKRMSRPMLELYTYGLYTNDVFLQAVDQALGDQPSTRKDSAS</sequence>
<evidence type="ECO:0000256" key="1">
    <source>
        <dbReference type="ARBA" id="ARBA00023015"/>
    </source>
</evidence>
<dbReference type="PROSITE" id="PS50977">
    <property type="entry name" value="HTH_TETR_2"/>
    <property type="match status" value="1"/>
</dbReference>
<dbReference type="PANTHER" id="PTHR30055:SF234">
    <property type="entry name" value="HTH-TYPE TRANSCRIPTIONAL REGULATOR BETI"/>
    <property type="match status" value="1"/>
</dbReference>
<keyword evidence="3" id="KW-0804">Transcription</keyword>
<dbReference type="GO" id="GO:0000976">
    <property type="term" value="F:transcription cis-regulatory region binding"/>
    <property type="evidence" value="ECO:0007669"/>
    <property type="project" value="TreeGrafter"/>
</dbReference>
<evidence type="ECO:0000259" key="5">
    <source>
        <dbReference type="PROSITE" id="PS50977"/>
    </source>
</evidence>
<dbReference type="Pfam" id="PF17933">
    <property type="entry name" value="TetR_C_25"/>
    <property type="match status" value="1"/>
</dbReference>